<keyword evidence="2" id="KW-1185">Reference proteome</keyword>
<protein>
    <submittedName>
        <fullName evidence="1">Uncharacterized protein</fullName>
    </submittedName>
</protein>
<sequence length="125" mass="14790">MDIHRLLKIGIISFILTSSLNTLIDNNNSKGSEECIDFKMMCLFFMCLCLGSFWWQNEYPWCIIEVINHCKYLKFSPNVYISVIYIQLNFQNIMAFFEVQFFQTFELNNTYRITIVADNLITKAP</sequence>
<proteinExistence type="predicted"/>
<name>A0A6G0YDV5_APHCR</name>
<reference evidence="1 2" key="1">
    <citation type="submission" date="2019-08" db="EMBL/GenBank/DDBJ databases">
        <title>Whole genome of Aphis craccivora.</title>
        <authorList>
            <person name="Voronova N.V."/>
            <person name="Shulinski R.S."/>
            <person name="Bandarenka Y.V."/>
            <person name="Zhorov D.G."/>
            <person name="Warner D."/>
        </authorList>
    </citation>
    <scope>NUCLEOTIDE SEQUENCE [LARGE SCALE GENOMIC DNA]</scope>
    <source>
        <strain evidence="1">180601</strain>
        <tissue evidence="1">Whole Body</tissue>
    </source>
</reference>
<organism evidence="1 2">
    <name type="scientific">Aphis craccivora</name>
    <name type="common">Cowpea aphid</name>
    <dbReference type="NCBI Taxonomy" id="307492"/>
    <lineage>
        <taxon>Eukaryota</taxon>
        <taxon>Metazoa</taxon>
        <taxon>Ecdysozoa</taxon>
        <taxon>Arthropoda</taxon>
        <taxon>Hexapoda</taxon>
        <taxon>Insecta</taxon>
        <taxon>Pterygota</taxon>
        <taxon>Neoptera</taxon>
        <taxon>Paraneoptera</taxon>
        <taxon>Hemiptera</taxon>
        <taxon>Sternorrhyncha</taxon>
        <taxon>Aphidomorpha</taxon>
        <taxon>Aphidoidea</taxon>
        <taxon>Aphididae</taxon>
        <taxon>Aphidini</taxon>
        <taxon>Aphis</taxon>
        <taxon>Aphis</taxon>
    </lineage>
</organism>
<comment type="caution">
    <text evidence="1">The sequence shown here is derived from an EMBL/GenBank/DDBJ whole genome shotgun (WGS) entry which is preliminary data.</text>
</comment>
<evidence type="ECO:0000313" key="1">
    <source>
        <dbReference type="EMBL" id="KAF0754097.1"/>
    </source>
</evidence>
<dbReference type="AlphaFoldDB" id="A0A6G0YDV5"/>
<gene>
    <name evidence="1" type="ORF">FWK35_00028740</name>
</gene>
<accession>A0A6G0YDV5</accession>
<dbReference type="EMBL" id="VUJU01004518">
    <property type="protein sequence ID" value="KAF0754097.1"/>
    <property type="molecule type" value="Genomic_DNA"/>
</dbReference>
<evidence type="ECO:0000313" key="2">
    <source>
        <dbReference type="Proteomes" id="UP000478052"/>
    </source>
</evidence>
<dbReference type="Proteomes" id="UP000478052">
    <property type="component" value="Unassembled WGS sequence"/>
</dbReference>